<protein>
    <submittedName>
        <fullName evidence="1">Uncharacterized protein</fullName>
    </submittedName>
</protein>
<dbReference type="AlphaFoldDB" id="A0A3M0KG78"/>
<dbReference type="Proteomes" id="UP000269221">
    <property type="component" value="Unassembled WGS sequence"/>
</dbReference>
<dbReference type="EMBL" id="QRBI01000106">
    <property type="protein sequence ID" value="RMC12238.1"/>
    <property type="molecule type" value="Genomic_DNA"/>
</dbReference>
<gene>
    <name evidence="1" type="ORF">DUI87_09749</name>
</gene>
<accession>A0A3M0KG78</accession>
<evidence type="ECO:0000313" key="1">
    <source>
        <dbReference type="EMBL" id="RMC12238.1"/>
    </source>
</evidence>
<sequence>MLVVGVEMEHAWVLVVYQTQGETCYYNSQVMFPAHLLAIHLNLWDNGFSFCPLGGDEPQNSVQNLGMRGKSKQNENPNNEQTIPFGCIIKRLLVEDGILMALLRNGNFLVTETGSHNMLVQYDPVVLLL</sequence>
<evidence type="ECO:0000313" key="2">
    <source>
        <dbReference type="Proteomes" id="UP000269221"/>
    </source>
</evidence>
<comment type="caution">
    <text evidence="1">The sequence shown here is derived from an EMBL/GenBank/DDBJ whole genome shotgun (WGS) entry which is preliminary data.</text>
</comment>
<reference evidence="1 2" key="1">
    <citation type="submission" date="2018-07" db="EMBL/GenBank/DDBJ databases">
        <title>A high quality draft genome assembly of the barn swallow (H. rustica rustica).</title>
        <authorList>
            <person name="Formenti G."/>
            <person name="Chiara M."/>
            <person name="Poveda L."/>
            <person name="Francoijs K.-J."/>
            <person name="Bonisoli-Alquati A."/>
            <person name="Canova L."/>
            <person name="Gianfranceschi L."/>
            <person name="Horner D.S."/>
            <person name="Saino N."/>
        </authorList>
    </citation>
    <scope>NUCLEOTIDE SEQUENCE [LARGE SCALE GENOMIC DNA]</scope>
    <source>
        <strain evidence="1">Chelidonia</strain>
        <tissue evidence="1">Blood</tissue>
    </source>
</reference>
<name>A0A3M0KG78_HIRRU</name>
<proteinExistence type="predicted"/>
<keyword evidence="2" id="KW-1185">Reference proteome</keyword>
<organism evidence="1 2">
    <name type="scientific">Hirundo rustica rustica</name>
    <dbReference type="NCBI Taxonomy" id="333673"/>
    <lineage>
        <taxon>Eukaryota</taxon>
        <taxon>Metazoa</taxon>
        <taxon>Chordata</taxon>
        <taxon>Craniata</taxon>
        <taxon>Vertebrata</taxon>
        <taxon>Euteleostomi</taxon>
        <taxon>Archelosauria</taxon>
        <taxon>Archosauria</taxon>
        <taxon>Dinosauria</taxon>
        <taxon>Saurischia</taxon>
        <taxon>Theropoda</taxon>
        <taxon>Coelurosauria</taxon>
        <taxon>Aves</taxon>
        <taxon>Neognathae</taxon>
        <taxon>Neoaves</taxon>
        <taxon>Telluraves</taxon>
        <taxon>Australaves</taxon>
        <taxon>Passeriformes</taxon>
        <taxon>Sylvioidea</taxon>
        <taxon>Hirundinidae</taxon>
        <taxon>Hirundo</taxon>
    </lineage>
</organism>